<reference evidence="3" key="1">
    <citation type="submission" date="2013-06" db="EMBL/GenBank/DDBJ databases">
        <authorList>
            <person name="Zhao Q."/>
        </authorList>
    </citation>
    <scope>NUCLEOTIDE SEQUENCE</scope>
    <source>
        <strain evidence="3">cv. W1943</strain>
    </source>
</reference>
<evidence type="ECO:0000256" key="1">
    <source>
        <dbReference type="SAM" id="MobiDB-lite"/>
    </source>
</evidence>
<dbReference type="Proteomes" id="UP000008022">
    <property type="component" value="Unassembled WGS sequence"/>
</dbReference>
<feature type="region of interest" description="Disordered" evidence="1">
    <location>
        <begin position="117"/>
        <end position="193"/>
    </location>
</feature>
<evidence type="ECO:0000313" key="2">
    <source>
        <dbReference type="EnsemblPlants" id="ORUFI04G21360.1"/>
    </source>
</evidence>
<dbReference type="OMA" id="WRESEMA"/>
<keyword evidence="3" id="KW-1185">Reference proteome</keyword>
<organism evidence="2 3">
    <name type="scientific">Oryza rufipogon</name>
    <name type="common">Brownbeard rice</name>
    <name type="synonym">Asian wild rice</name>
    <dbReference type="NCBI Taxonomy" id="4529"/>
    <lineage>
        <taxon>Eukaryota</taxon>
        <taxon>Viridiplantae</taxon>
        <taxon>Streptophyta</taxon>
        <taxon>Embryophyta</taxon>
        <taxon>Tracheophyta</taxon>
        <taxon>Spermatophyta</taxon>
        <taxon>Magnoliopsida</taxon>
        <taxon>Liliopsida</taxon>
        <taxon>Poales</taxon>
        <taxon>Poaceae</taxon>
        <taxon>BOP clade</taxon>
        <taxon>Oryzoideae</taxon>
        <taxon>Oryzeae</taxon>
        <taxon>Oryzinae</taxon>
        <taxon>Oryza</taxon>
    </lineage>
</organism>
<dbReference type="HOGENOM" id="CLU_1430093_0_0_1"/>
<dbReference type="AlphaFoldDB" id="A0A0E0PBZ7"/>
<evidence type="ECO:0000313" key="3">
    <source>
        <dbReference type="Proteomes" id="UP000008022"/>
    </source>
</evidence>
<sequence length="193" mass="21299">MAMAMAHVLVFPAPAQGRLGSSAGGGAPQPPRLRFLSMLDGLPDVDQLLIDGLLRKARAFLLNMTISMEHQALTRLARHMHDLFAIGPLHRRSWRCGPLLGPLLAAAVEGRNCQEREAYGGHDDDDDDDEDMGGTPRGRMDQWRESEMAAVQRMDEAVQLGQPRPCPRRPQATTHLPAPRRRGGEEARWSGGR</sequence>
<name>A0A0E0PBZ7_ORYRU</name>
<feature type="compositionally biased region" description="Basic and acidic residues" evidence="1">
    <location>
        <begin position="138"/>
        <end position="147"/>
    </location>
</feature>
<dbReference type="EnsemblPlants" id="ORUFI04G21360.1">
    <property type="protein sequence ID" value="ORUFI04G21360.1"/>
    <property type="gene ID" value="ORUFI04G21360"/>
</dbReference>
<accession>A0A0E0PBZ7</accession>
<dbReference type="Gramene" id="ORUFI04G21360.1">
    <property type="protein sequence ID" value="ORUFI04G21360.1"/>
    <property type="gene ID" value="ORUFI04G21360"/>
</dbReference>
<protein>
    <submittedName>
        <fullName evidence="2">Uncharacterized protein</fullName>
    </submittedName>
</protein>
<reference evidence="2" key="2">
    <citation type="submission" date="2015-06" db="UniProtKB">
        <authorList>
            <consortium name="EnsemblPlants"/>
        </authorList>
    </citation>
    <scope>IDENTIFICATION</scope>
</reference>
<proteinExistence type="predicted"/>
<feature type="compositionally biased region" description="Basic and acidic residues" evidence="1">
    <location>
        <begin position="182"/>
        <end position="193"/>
    </location>
</feature>
<feature type="compositionally biased region" description="Acidic residues" evidence="1">
    <location>
        <begin position="123"/>
        <end position="132"/>
    </location>
</feature>